<dbReference type="AlphaFoldDB" id="A0AAV9XE10"/>
<proteinExistence type="predicted"/>
<dbReference type="Proteomes" id="UP001365542">
    <property type="component" value="Unassembled WGS sequence"/>
</dbReference>
<gene>
    <name evidence="2" type="ORF">TWF694_009015</name>
</gene>
<organism evidence="2 3">
    <name type="scientific">Orbilia ellipsospora</name>
    <dbReference type="NCBI Taxonomy" id="2528407"/>
    <lineage>
        <taxon>Eukaryota</taxon>
        <taxon>Fungi</taxon>
        <taxon>Dikarya</taxon>
        <taxon>Ascomycota</taxon>
        <taxon>Pezizomycotina</taxon>
        <taxon>Orbiliomycetes</taxon>
        <taxon>Orbiliales</taxon>
        <taxon>Orbiliaceae</taxon>
        <taxon>Orbilia</taxon>
    </lineage>
</organism>
<evidence type="ECO:0000313" key="2">
    <source>
        <dbReference type="EMBL" id="KAK6540196.1"/>
    </source>
</evidence>
<feature type="region of interest" description="Disordered" evidence="1">
    <location>
        <begin position="193"/>
        <end position="249"/>
    </location>
</feature>
<sequence>MAYSKNWRSGILPLAIIFSNVVLGRWLEIQQWKRVWNVLPNIQTGEVDQHLETVESYTTFTDYDAVWTSGGCANGVVSNKGSLLRTIRYSPNNFNPAFPFVLAGIEVHQGDDCMDPDPAYVEFPTDPERWDQEPQIYAGYLQDDLFHQMMEIPTLFDDHVNGINDDGGDNNGSFNIAPFELNADFMEHFDEYEEPTEPEYDEEGFEDLKKRSANPQPQPARSRYAPYDISDDGSIGPRTPPEGLATNNDNSDDWEEHIEAEEEDIPMGGLDASTYYTNDLPFAETHEFDEPEADVGFGEEQSGIAIAPIEASNAVALDSDFTDLPILEINMLEYNFRFTQNTSIRFISDFSAWHRAGGVVERFLQMPNRYTQYNFDSSSDDDDDGSDGYNIHAAAAVA</sequence>
<protein>
    <submittedName>
        <fullName evidence="2">Uncharacterized protein</fullName>
    </submittedName>
</protein>
<accession>A0AAV9XE10</accession>
<evidence type="ECO:0000313" key="3">
    <source>
        <dbReference type="Proteomes" id="UP001365542"/>
    </source>
</evidence>
<dbReference type="EMBL" id="JAVHJO010000005">
    <property type="protein sequence ID" value="KAK6540196.1"/>
    <property type="molecule type" value="Genomic_DNA"/>
</dbReference>
<reference evidence="2 3" key="1">
    <citation type="submission" date="2019-10" db="EMBL/GenBank/DDBJ databases">
        <authorList>
            <person name="Palmer J.M."/>
        </authorList>
    </citation>
    <scope>NUCLEOTIDE SEQUENCE [LARGE SCALE GENOMIC DNA]</scope>
    <source>
        <strain evidence="2 3">TWF694</strain>
    </source>
</reference>
<name>A0AAV9XE10_9PEZI</name>
<keyword evidence="3" id="KW-1185">Reference proteome</keyword>
<feature type="compositionally biased region" description="Acidic residues" evidence="1">
    <location>
        <begin position="193"/>
        <end position="205"/>
    </location>
</feature>
<evidence type="ECO:0000256" key="1">
    <source>
        <dbReference type="SAM" id="MobiDB-lite"/>
    </source>
</evidence>
<comment type="caution">
    <text evidence="2">The sequence shown here is derived from an EMBL/GenBank/DDBJ whole genome shotgun (WGS) entry which is preliminary data.</text>
</comment>